<organism evidence="3 4">
    <name type="scientific">Saccharopolyspora erythraea (strain ATCC 11635 / DSM 40517 / JCM 4748 / NBRC 13426 / NCIMB 8594 / NRRL 2338)</name>
    <dbReference type="NCBI Taxonomy" id="405948"/>
    <lineage>
        <taxon>Bacteria</taxon>
        <taxon>Bacillati</taxon>
        <taxon>Actinomycetota</taxon>
        <taxon>Actinomycetes</taxon>
        <taxon>Pseudonocardiales</taxon>
        <taxon>Pseudonocardiaceae</taxon>
        <taxon>Saccharopolyspora</taxon>
    </lineage>
</organism>
<dbReference type="InterPro" id="IPR002052">
    <property type="entry name" value="DNA_methylase_N6_adenine_CS"/>
</dbReference>
<keyword evidence="4" id="KW-1185">Reference proteome</keyword>
<keyword evidence="2 3" id="KW-0808">Transferase</keyword>
<gene>
    <name evidence="3" type="ordered locus">SACE_6107</name>
</gene>
<dbReference type="Pfam" id="PF03602">
    <property type="entry name" value="Cons_hypoth95"/>
    <property type="match status" value="1"/>
</dbReference>
<dbReference type="NCBIfam" id="TIGR00095">
    <property type="entry name" value="16S rRNA (guanine(966)-N(2))-methyltransferase RsmD"/>
    <property type="match status" value="1"/>
</dbReference>
<proteinExistence type="predicted"/>
<dbReference type="EMBL" id="AM420293">
    <property type="protein sequence ID" value="CAM05280.1"/>
    <property type="molecule type" value="Genomic_DNA"/>
</dbReference>
<dbReference type="Gene3D" id="3.40.50.150">
    <property type="entry name" value="Vaccinia Virus protein VP39"/>
    <property type="match status" value="1"/>
</dbReference>
<dbReference type="InterPro" id="IPR029063">
    <property type="entry name" value="SAM-dependent_MTases_sf"/>
</dbReference>
<dbReference type="PIRSF" id="PIRSF004553">
    <property type="entry name" value="CHP00095"/>
    <property type="match status" value="1"/>
</dbReference>
<dbReference type="PROSITE" id="PS00092">
    <property type="entry name" value="N6_MTASE"/>
    <property type="match status" value="1"/>
</dbReference>
<dbReference type="Proteomes" id="UP000006728">
    <property type="component" value="Chromosome"/>
</dbReference>
<protein>
    <submittedName>
        <fullName evidence="3">Possible methyltransferase (Methylase)</fullName>
        <ecNumber evidence="3">2.1.1.-</ecNumber>
    </submittedName>
</protein>
<dbReference type="AlphaFoldDB" id="A4FMK5"/>
<dbReference type="EC" id="2.1.1.-" evidence="3"/>
<reference evidence="3 4" key="1">
    <citation type="journal article" date="2007" name="Nat. Biotechnol.">
        <title>Complete genome sequence of the erythromycin-producing bacterium Saccharopolyspora erythraea NRRL23338.</title>
        <authorList>
            <person name="Oliynyk M."/>
            <person name="Samborskyy M."/>
            <person name="Lester J.B."/>
            <person name="Mironenko T."/>
            <person name="Scott N."/>
            <person name="Dickens S."/>
            <person name="Haydock S.F."/>
            <person name="Leadlay P.F."/>
        </authorList>
    </citation>
    <scope>NUCLEOTIDE SEQUENCE [LARGE SCALE GENOMIC DNA]</scope>
    <source>
        <strain evidence="4">ATCC 11635 / DSM 40517 / JCM 4748 / NBRC 13426 / NCIMB 8594 / NRRL 2338</strain>
    </source>
</reference>
<dbReference type="GO" id="GO:0003676">
    <property type="term" value="F:nucleic acid binding"/>
    <property type="evidence" value="ECO:0007669"/>
    <property type="project" value="InterPro"/>
</dbReference>
<dbReference type="KEGG" id="sen:SACE_6107"/>
<dbReference type="STRING" id="405948.SACE_6107"/>
<keyword evidence="1 3" id="KW-0489">Methyltransferase</keyword>
<dbReference type="GO" id="GO:0031167">
    <property type="term" value="P:rRNA methylation"/>
    <property type="evidence" value="ECO:0007669"/>
    <property type="project" value="InterPro"/>
</dbReference>
<dbReference type="GO" id="GO:0008168">
    <property type="term" value="F:methyltransferase activity"/>
    <property type="evidence" value="ECO:0007669"/>
    <property type="project" value="UniProtKB-KW"/>
</dbReference>
<dbReference type="eggNOG" id="COG0742">
    <property type="taxonomic scope" value="Bacteria"/>
</dbReference>
<dbReference type="CDD" id="cd02440">
    <property type="entry name" value="AdoMet_MTases"/>
    <property type="match status" value="1"/>
</dbReference>
<dbReference type="PANTHER" id="PTHR43542">
    <property type="entry name" value="METHYLTRANSFERASE"/>
    <property type="match status" value="1"/>
</dbReference>
<dbReference type="PANTHER" id="PTHR43542:SF1">
    <property type="entry name" value="METHYLTRANSFERASE"/>
    <property type="match status" value="1"/>
</dbReference>
<dbReference type="InterPro" id="IPR004398">
    <property type="entry name" value="RNA_MeTrfase_RsmD"/>
</dbReference>
<evidence type="ECO:0000313" key="3">
    <source>
        <dbReference type="EMBL" id="CAM05280.1"/>
    </source>
</evidence>
<accession>A4FMK5</accession>
<evidence type="ECO:0000256" key="1">
    <source>
        <dbReference type="ARBA" id="ARBA00022603"/>
    </source>
</evidence>
<evidence type="ECO:0000313" key="4">
    <source>
        <dbReference type="Proteomes" id="UP000006728"/>
    </source>
</evidence>
<dbReference type="HOGENOM" id="CLU_075826_1_0_11"/>
<sequence>MGDRGARAACATMVGVTRIVAGSAGGRRIEVPPRGTRPTSERVREALFSALESATELAGARVLDLYGGSGALGLEALSRGAAHATFVESDRRAVQLLRRNASALGFRDVSVAQGKVETVLASAAGEPFDVVLADPPYDVDAARLDQVLRSLAANGWTAPDSLVVVERSTRSGEPDWPAPLRALRTKRYGDTAVHWAVHEADAAGSQDD</sequence>
<dbReference type="SUPFAM" id="SSF53335">
    <property type="entry name" value="S-adenosyl-L-methionine-dependent methyltransferases"/>
    <property type="match status" value="1"/>
</dbReference>
<evidence type="ECO:0000256" key="2">
    <source>
        <dbReference type="ARBA" id="ARBA00022679"/>
    </source>
</evidence>
<name>A4FMK5_SACEN</name>